<evidence type="ECO:0000313" key="2">
    <source>
        <dbReference type="Proteomes" id="UP000298652"/>
    </source>
</evidence>
<keyword evidence="2" id="KW-1185">Reference proteome</keyword>
<organism evidence="1 2">
    <name type="scientific">Setaria viridis</name>
    <name type="common">Green bristlegrass</name>
    <name type="synonym">Setaria italica subsp. viridis</name>
    <dbReference type="NCBI Taxonomy" id="4556"/>
    <lineage>
        <taxon>Eukaryota</taxon>
        <taxon>Viridiplantae</taxon>
        <taxon>Streptophyta</taxon>
        <taxon>Embryophyta</taxon>
        <taxon>Tracheophyta</taxon>
        <taxon>Spermatophyta</taxon>
        <taxon>Magnoliopsida</taxon>
        <taxon>Liliopsida</taxon>
        <taxon>Poales</taxon>
        <taxon>Poaceae</taxon>
        <taxon>PACMAD clade</taxon>
        <taxon>Panicoideae</taxon>
        <taxon>Panicodae</taxon>
        <taxon>Paniceae</taxon>
        <taxon>Cenchrinae</taxon>
        <taxon>Setaria</taxon>
    </lineage>
</organism>
<accession>A0A4V6DDI5</accession>
<dbReference type="Proteomes" id="UP000298652">
    <property type="component" value="Chromosome 1"/>
</dbReference>
<evidence type="ECO:0000313" key="1">
    <source>
        <dbReference type="EMBL" id="TKW40966.1"/>
    </source>
</evidence>
<sequence>MPHRHPKDPKAITTALFSLAGTVARIGGRLHVTSLNTRKTGMKPTQTKSEKGDAMAYGKIGQRASKGMAAVGGVENRIPMTRQPHHLMLGSSRLIRLGIYFLPCFKERRDQGDLNKVGEQRLGDLRAGAMPMSRRCNSN</sequence>
<gene>
    <name evidence="1" type="ORF">SEVIR_1G282100v2</name>
</gene>
<dbReference type="AlphaFoldDB" id="A0A4V6DDI5"/>
<proteinExistence type="predicted"/>
<name>A0A4V6DDI5_SETVI</name>
<reference evidence="1" key="1">
    <citation type="submission" date="2019-03" db="EMBL/GenBank/DDBJ databases">
        <title>WGS assembly of Setaria viridis.</title>
        <authorList>
            <person name="Huang P."/>
            <person name="Jenkins J."/>
            <person name="Grimwood J."/>
            <person name="Barry K."/>
            <person name="Healey A."/>
            <person name="Mamidi S."/>
            <person name="Sreedasyam A."/>
            <person name="Shu S."/>
            <person name="Feldman M."/>
            <person name="Wu J."/>
            <person name="Yu Y."/>
            <person name="Chen C."/>
            <person name="Johnson J."/>
            <person name="Rokhsar D."/>
            <person name="Baxter I."/>
            <person name="Schmutz J."/>
            <person name="Brutnell T."/>
            <person name="Kellogg E."/>
        </authorList>
    </citation>
    <scope>NUCLEOTIDE SEQUENCE [LARGE SCALE GENOMIC DNA]</scope>
</reference>
<dbReference type="EMBL" id="CM016552">
    <property type="protein sequence ID" value="TKW40966.1"/>
    <property type="molecule type" value="Genomic_DNA"/>
</dbReference>
<protein>
    <submittedName>
        <fullName evidence="1">Uncharacterized protein</fullName>
    </submittedName>
</protein>
<dbReference type="Gramene" id="TKW40966">
    <property type="protein sequence ID" value="TKW40966"/>
    <property type="gene ID" value="SEVIR_1G282100v2"/>
</dbReference>